<gene>
    <name evidence="1" type="ORF">BS47DRAFT_1280200</name>
</gene>
<evidence type="ECO:0000313" key="2">
    <source>
        <dbReference type="Proteomes" id="UP000886523"/>
    </source>
</evidence>
<organism evidence="1 2">
    <name type="scientific">Hydnum rufescens UP504</name>
    <dbReference type="NCBI Taxonomy" id="1448309"/>
    <lineage>
        <taxon>Eukaryota</taxon>
        <taxon>Fungi</taxon>
        <taxon>Dikarya</taxon>
        <taxon>Basidiomycota</taxon>
        <taxon>Agaricomycotina</taxon>
        <taxon>Agaricomycetes</taxon>
        <taxon>Cantharellales</taxon>
        <taxon>Hydnaceae</taxon>
        <taxon>Hydnum</taxon>
    </lineage>
</organism>
<sequence length="54" mass="5953">HPFFSHLVALLSACESPGHTPPPQYTGPTDWLTDAIERSIHNLAARAYQAEHSL</sequence>
<feature type="non-terminal residue" evidence="1">
    <location>
        <position position="1"/>
    </location>
</feature>
<dbReference type="EMBL" id="MU128991">
    <property type="protein sequence ID" value="KAF9512130.1"/>
    <property type="molecule type" value="Genomic_DNA"/>
</dbReference>
<comment type="caution">
    <text evidence="1">The sequence shown here is derived from an EMBL/GenBank/DDBJ whole genome shotgun (WGS) entry which is preliminary data.</text>
</comment>
<accession>A0A9P6AVG4</accession>
<evidence type="ECO:0000313" key="1">
    <source>
        <dbReference type="EMBL" id="KAF9512130.1"/>
    </source>
</evidence>
<proteinExistence type="predicted"/>
<protein>
    <submittedName>
        <fullName evidence="1">Uncharacterized protein</fullName>
    </submittedName>
</protein>
<dbReference type="OrthoDB" id="3133167at2759"/>
<name>A0A9P6AVG4_9AGAM</name>
<reference evidence="1" key="1">
    <citation type="journal article" date="2020" name="Nat. Commun.">
        <title>Large-scale genome sequencing of mycorrhizal fungi provides insights into the early evolution of symbiotic traits.</title>
        <authorList>
            <person name="Miyauchi S."/>
            <person name="Kiss E."/>
            <person name="Kuo A."/>
            <person name="Drula E."/>
            <person name="Kohler A."/>
            <person name="Sanchez-Garcia M."/>
            <person name="Morin E."/>
            <person name="Andreopoulos B."/>
            <person name="Barry K.W."/>
            <person name="Bonito G."/>
            <person name="Buee M."/>
            <person name="Carver A."/>
            <person name="Chen C."/>
            <person name="Cichocki N."/>
            <person name="Clum A."/>
            <person name="Culley D."/>
            <person name="Crous P.W."/>
            <person name="Fauchery L."/>
            <person name="Girlanda M."/>
            <person name="Hayes R.D."/>
            <person name="Keri Z."/>
            <person name="LaButti K."/>
            <person name="Lipzen A."/>
            <person name="Lombard V."/>
            <person name="Magnuson J."/>
            <person name="Maillard F."/>
            <person name="Murat C."/>
            <person name="Nolan M."/>
            <person name="Ohm R.A."/>
            <person name="Pangilinan J."/>
            <person name="Pereira M.F."/>
            <person name="Perotto S."/>
            <person name="Peter M."/>
            <person name="Pfister S."/>
            <person name="Riley R."/>
            <person name="Sitrit Y."/>
            <person name="Stielow J.B."/>
            <person name="Szollosi G."/>
            <person name="Zifcakova L."/>
            <person name="Stursova M."/>
            <person name="Spatafora J.W."/>
            <person name="Tedersoo L."/>
            <person name="Vaario L.M."/>
            <person name="Yamada A."/>
            <person name="Yan M."/>
            <person name="Wang P."/>
            <person name="Xu J."/>
            <person name="Bruns T."/>
            <person name="Baldrian P."/>
            <person name="Vilgalys R."/>
            <person name="Dunand C."/>
            <person name="Henrissat B."/>
            <person name="Grigoriev I.V."/>
            <person name="Hibbett D."/>
            <person name="Nagy L.G."/>
            <person name="Martin F.M."/>
        </authorList>
    </citation>
    <scope>NUCLEOTIDE SEQUENCE</scope>
    <source>
        <strain evidence="1">UP504</strain>
    </source>
</reference>
<feature type="non-terminal residue" evidence="1">
    <location>
        <position position="54"/>
    </location>
</feature>
<dbReference type="AlphaFoldDB" id="A0A9P6AVG4"/>
<dbReference type="Proteomes" id="UP000886523">
    <property type="component" value="Unassembled WGS sequence"/>
</dbReference>
<keyword evidence="2" id="KW-1185">Reference proteome</keyword>